<accession>A0A6L2K985</accession>
<evidence type="ECO:0000313" key="6">
    <source>
        <dbReference type="EMBL" id="GEU46011.1"/>
    </source>
</evidence>
<feature type="region of interest" description="Disordered" evidence="4">
    <location>
        <begin position="235"/>
        <end position="264"/>
    </location>
</feature>
<dbReference type="AlphaFoldDB" id="A0A6L2K985"/>
<dbReference type="Pfam" id="PF02902">
    <property type="entry name" value="Peptidase_C48"/>
    <property type="match status" value="1"/>
</dbReference>
<evidence type="ECO:0000256" key="4">
    <source>
        <dbReference type="SAM" id="MobiDB-lite"/>
    </source>
</evidence>
<reference evidence="6" key="1">
    <citation type="journal article" date="2019" name="Sci. Rep.">
        <title>Draft genome of Tanacetum cinerariifolium, the natural source of mosquito coil.</title>
        <authorList>
            <person name="Yamashiro T."/>
            <person name="Shiraishi A."/>
            <person name="Satake H."/>
            <person name="Nakayama K."/>
        </authorList>
    </citation>
    <scope>NUCLEOTIDE SEQUENCE</scope>
</reference>
<gene>
    <name evidence="6" type="ORF">Tci_017989</name>
</gene>
<feature type="domain" description="Ubiquitin-like protease family profile" evidence="5">
    <location>
        <begin position="339"/>
        <end position="382"/>
    </location>
</feature>
<evidence type="ECO:0000256" key="3">
    <source>
        <dbReference type="ARBA" id="ARBA00022801"/>
    </source>
</evidence>
<sequence length="434" mass="51041">MDLSGYEVPLVLITCRKIIKDEVFNRLYDEDAVSLCCLGILQLVLLCVEAKRRIPDWILRLENDKVGWDNYPWDSFVWPTLYSQLKNTNVKWWPKLYASQPANEIDKKAYSIFGYTWAFKRNLPAARLTPDETEARSNWWISSRAYFDGSIGQTEILPHHLNRQNMYEVPSELYRQFEEQKRAIEEQKRVIEEIQKNEDDRKQMYEKVRTFMKGMNVEQNILNRGKREQRPSFYKRTPYTKQPPTTILPKQRGNKNKNNVMKSNLSPLNLRDAFDDENEGGDDVIYLGGEFTGNYLVYENVDPQKGYLVPVPFWQQLVPHLCIPDIDSRTPMGWLSREVFLPIHVGGNHWVTGVIDLPNAHVYVFDSLPNEGRMNLLWNQIQRWTPVVNNILQGQERSAIVNGDPQEFWETISNNMCKCFYLSRCEDTRDYGYD</sequence>
<keyword evidence="2" id="KW-0645">Protease</keyword>
<protein>
    <submittedName>
        <fullName evidence="6">Phospholipase-like protein</fullName>
    </submittedName>
</protein>
<dbReference type="GO" id="GO:0006508">
    <property type="term" value="P:proteolysis"/>
    <property type="evidence" value="ECO:0007669"/>
    <property type="project" value="UniProtKB-KW"/>
</dbReference>
<evidence type="ECO:0000256" key="2">
    <source>
        <dbReference type="ARBA" id="ARBA00022670"/>
    </source>
</evidence>
<dbReference type="InterPro" id="IPR038765">
    <property type="entry name" value="Papain-like_cys_pep_sf"/>
</dbReference>
<dbReference type="InterPro" id="IPR003653">
    <property type="entry name" value="Peptidase_C48_C"/>
</dbReference>
<dbReference type="GO" id="GO:0008234">
    <property type="term" value="F:cysteine-type peptidase activity"/>
    <property type="evidence" value="ECO:0007669"/>
    <property type="project" value="InterPro"/>
</dbReference>
<proteinExistence type="inferred from homology"/>
<dbReference type="Gene3D" id="3.40.395.10">
    <property type="entry name" value="Adenoviral Proteinase, Chain A"/>
    <property type="match status" value="1"/>
</dbReference>
<keyword evidence="3" id="KW-0378">Hydrolase</keyword>
<evidence type="ECO:0000256" key="1">
    <source>
        <dbReference type="ARBA" id="ARBA00005234"/>
    </source>
</evidence>
<comment type="similarity">
    <text evidence="1">Belongs to the peptidase C48 family.</text>
</comment>
<name>A0A6L2K985_TANCI</name>
<comment type="caution">
    <text evidence="6">The sequence shown here is derived from an EMBL/GenBank/DDBJ whole genome shotgun (WGS) entry which is preliminary data.</text>
</comment>
<dbReference type="SUPFAM" id="SSF54001">
    <property type="entry name" value="Cysteine proteinases"/>
    <property type="match status" value="1"/>
</dbReference>
<dbReference type="EMBL" id="BKCJ010002066">
    <property type="protein sequence ID" value="GEU46011.1"/>
    <property type="molecule type" value="Genomic_DNA"/>
</dbReference>
<organism evidence="6">
    <name type="scientific">Tanacetum cinerariifolium</name>
    <name type="common">Dalmatian daisy</name>
    <name type="synonym">Chrysanthemum cinerariifolium</name>
    <dbReference type="NCBI Taxonomy" id="118510"/>
    <lineage>
        <taxon>Eukaryota</taxon>
        <taxon>Viridiplantae</taxon>
        <taxon>Streptophyta</taxon>
        <taxon>Embryophyta</taxon>
        <taxon>Tracheophyta</taxon>
        <taxon>Spermatophyta</taxon>
        <taxon>Magnoliopsida</taxon>
        <taxon>eudicotyledons</taxon>
        <taxon>Gunneridae</taxon>
        <taxon>Pentapetalae</taxon>
        <taxon>asterids</taxon>
        <taxon>campanulids</taxon>
        <taxon>Asterales</taxon>
        <taxon>Asteraceae</taxon>
        <taxon>Asteroideae</taxon>
        <taxon>Anthemideae</taxon>
        <taxon>Anthemidinae</taxon>
        <taxon>Tanacetum</taxon>
    </lineage>
</organism>
<evidence type="ECO:0000259" key="5">
    <source>
        <dbReference type="Pfam" id="PF02902"/>
    </source>
</evidence>